<dbReference type="EMBL" id="BRZM01000034">
    <property type="protein sequence ID" value="GLD58544.1"/>
    <property type="molecule type" value="Genomic_DNA"/>
</dbReference>
<reference evidence="1" key="1">
    <citation type="submission" date="2022-08" db="EMBL/GenBank/DDBJ databases">
        <title>Genome sequencing of akame (Lates japonicus).</title>
        <authorList>
            <person name="Hashiguchi Y."/>
            <person name="Takahashi H."/>
        </authorList>
    </citation>
    <scope>NUCLEOTIDE SEQUENCE</scope>
    <source>
        <strain evidence="1">Kochi</strain>
    </source>
</reference>
<name>A0AAD3R5X6_LATJO</name>
<dbReference type="Proteomes" id="UP001279410">
    <property type="component" value="Unassembled WGS sequence"/>
</dbReference>
<protein>
    <submittedName>
        <fullName evidence="1">Zonadhesin-like protein</fullName>
    </submittedName>
</protein>
<evidence type="ECO:0000313" key="1">
    <source>
        <dbReference type="EMBL" id="GLD58544.1"/>
    </source>
</evidence>
<gene>
    <name evidence="1" type="ORF">AKAME5_001064900</name>
</gene>
<accession>A0AAD3R5X6</accession>
<organism evidence="1 2">
    <name type="scientific">Lates japonicus</name>
    <name type="common">Japanese lates</name>
    <dbReference type="NCBI Taxonomy" id="270547"/>
    <lineage>
        <taxon>Eukaryota</taxon>
        <taxon>Metazoa</taxon>
        <taxon>Chordata</taxon>
        <taxon>Craniata</taxon>
        <taxon>Vertebrata</taxon>
        <taxon>Euteleostomi</taxon>
        <taxon>Actinopterygii</taxon>
        <taxon>Neopterygii</taxon>
        <taxon>Teleostei</taxon>
        <taxon>Neoteleostei</taxon>
        <taxon>Acanthomorphata</taxon>
        <taxon>Carangaria</taxon>
        <taxon>Carangaria incertae sedis</taxon>
        <taxon>Centropomidae</taxon>
        <taxon>Lates</taxon>
    </lineage>
</organism>
<keyword evidence="2" id="KW-1185">Reference proteome</keyword>
<evidence type="ECO:0000313" key="2">
    <source>
        <dbReference type="Proteomes" id="UP001279410"/>
    </source>
</evidence>
<comment type="caution">
    <text evidence="1">The sequence shown here is derived from an EMBL/GenBank/DDBJ whole genome shotgun (WGS) entry which is preliminary data.</text>
</comment>
<proteinExistence type="predicted"/>
<sequence length="97" mass="11217">MIREVHESYCTCSAASLANVKRPPQLLRKKAPVLLILIGPHRRRFRPAIDPHFSMFPPFSDHQRQLSPPAGRAGPARVRFLIVRWEERGRRRRGLGE</sequence>
<dbReference type="AlphaFoldDB" id="A0AAD3R5X6"/>